<dbReference type="PANTHER" id="PTHR12680">
    <property type="entry name" value="PUTATIVE HOMEODOMAIN TRANSCRIPTION FACTOR PHTF"/>
    <property type="match status" value="1"/>
</dbReference>
<accession>A0A7D9KEB2</accession>
<feature type="transmembrane region" description="Helical" evidence="7">
    <location>
        <begin position="7"/>
        <end position="27"/>
    </location>
</feature>
<evidence type="ECO:0000313" key="9">
    <source>
        <dbReference type="Proteomes" id="UP001152795"/>
    </source>
</evidence>
<dbReference type="EMBL" id="CACRXK020031679">
    <property type="protein sequence ID" value="CAB4043167.1"/>
    <property type="molecule type" value="Genomic_DNA"/>
</dbReference>
<feature type="compositionally biased region" description="Basic and acidic residues" evidence="6">
    <location>
        <begin position="154"/>
        <end position="173"/>
    </location>
</feature>
<dbReference type="InterPro" id="IPR039775">
    <property type="entry name" value="PHTF1/2"/>
</dbReference>
<keyword evidence="5" id="KW-0325">Glycoprotein</keyword>
<dbReference type="AlphaFoldDB" id="A0A7D9KEB2"/>
<keyword evidence="9" id="KW-1185">Reference proteome</keyword>
<evidence type="ECO:0000256" key="3">
    <source>
        <dbReference type="ARBA" id="ARBA00022989"/>
    </source>
</evidence>
<keyword evidence="4 7" id="KW-0472">Membrane</keyword>
<gene>
    <name evidence="8" type="ORF">PACLA_8A038422</name>
</gene>
<evidence type="ECO:0000256" key="1">
    <source>
        <dbReference type="ARBA" id="ARBA00004141"/>
    </source>
</evidence>
<evidence type="ECO:0000256" key="5">
    <source>
        <dbReference type="ARBA" id="ARBA00023180"/>
    </source>
</evidence>
<feature type="transmembrane region" description="Helical" evidence="7">
    <location>
        <begin position="47"/>
        <end position="72"/>
    </location>
</feature>
<evidence type="ECO:0000256" key="7">
    <source>
        <dbReference type="SAM" id="Phobius"/>
    </source>
</evidence>
<evidence type="ECO:0000256" key="4">
    <source>
        <dbReference type="ARBA" id="ARBA00023136"/>
    </source>
</evidence>
<feature type="region of interest" description="Disordered" evidence="6">
    <location>
        <begin position="73"/>
        <end position="210"/>
    </location>
</feature>
<feature type="compositionally biased region" description="Basic residues" evidence="6">
    <location>
        <begin position="73"/>
        <end position="86"/>
    </location>
</feature>
<feature type="compositionally biased region" description="Low complexity" evidence="6">
    <location>
        <begin position="180"/>
        <end position="194"/>
    </location>
</feature>
<keyword evidence="3 7" id="KW-1133">Transmembrane helix</keyword>
<dbReference type="Pfam" id="PF12129">
    <property type="entry name" value="PHTF1-2_N"/>
    <property type="match status" value="1"/>
</dbReference>
<name>A0A7D9KEB2_PARCT</name>
<feature type="non-terminal residue" evidence="8">
    <location>
        <position position="1"/>
    </location>
</feature>
<dbReference type="GO" id="GO:0016020">
    <property type="term" value="C:membrane"/>
    <property type="evidence" value="ECO:0007669"/>
    <property type="project" value="UniProtKB-SubCell"/>
</dbReference>
<comment type="subcellular location">
    <subcellularLocation>
        <location evidence="1">Membrane</location>
        <topology evidence="1">Multi-pass membrane protein</topology>
    </subcellularLocation>
</comment>
<evidence type="ECO:0000256" key="6">
    <source>
        <dbReference type="SAM" id="MobiDB-lite"/>
    </source>
</evidence>
<keyword evidence="2 7" id="KW-0812">Transmembrane</keyword>
<sequence>WRNVIPFPIWIFFLLLYITQLVAVVVYTKYSDEMKLVYPSEAFGPVLIMVVLGILHTQVVSTTVSNVDGISLRSRRQRKSRRKKSKSQQQYNHLNSSIEDLVQETTQEKRNGIRKRVRKKPSSENVKQVPSPKRTSPAAEPSATDVSDDEGERDDVHPEKSHSEGTEAERSERTEEEFFENNGSSSSTSSYSDNESVKSNFDEEDPFKWDKNGILNGVTAGAPTGEMVSASIWEGQQCKRVELTLLDMSSAIINKM</sequence>
<evidence type="ECO:0000256" key="2">
    <source>
        <dbReference type="ARBA" id="ARBA00022692"/>
    </source>
</evidence>
<protein>
    <submittedName>
        <fullName evidence="8">Uncharacterized protein</fullName>
    </submittedName>
</protein>
<comment type="caution">
    <text evidence="8">The sequence shown here is derived from an EMBL/GenBank/DDBJ whole genome shotgun (WGS) entry which is preliminary data.</text>
</comment>
<evidence type="ECO:0000313" key="8">
    <source>
        <dbReference type="EMBL" id="CAB4043167.1"/>
    </source>
</evidence>
<dbReference type="Proteomes" id="UP001152795">
    <property type="component" value="Unassembled WGS sequence"/>
</dbReference>
<feature type="non-terminal residue" evidence="8">
    <location>
        <position position="256"/>
    </location>
</feature>
<proteinExistence type="predicted"/>
<dbReference type="GO" id="GO:0005783">
    <property type="term" value="C:endoplasmic reticulum"/>
    <property type="evidence" value="ECO:0007669"/>
    <property type="project" value="InterPro"/>
</dbReference>
<dbReference type="PANTHER" id="PTHR12680:SF6">
    <property type="entry name" value="PROTEIN PHTF"/>
    <property type="match status" value="1"/>
</dbReference>
<organism evidence="8 9">
    <name type="scientific">Paramuricea clavata</name>
    <name type="common">Red gorgonian</name>
    <name type="synonym">Violescent sea-whip</name>
    <dbReference type="NCBI Taxonomy" id="317549"/>
    <lineage>
        <taxon>Eukaryota</taxon>
        <taxon>Metazoa</taxon>
        <taxon>Cnidaria</taxon>
        <taxon>Anthozoa</taxon>
        <taxon>Octocorallia</taxon>
        <taxon>Malacalcyonacea</taxon>
        <taxon>Plexauridae</taxon>
        <taxon>Paramuricea</taxon>
    </lineage>
</organism>
<dbReference type="OrthoDB" id="10066656at2759"/>
<reference evidence="8" key="1">
    <citation type="submission" date="2020-04" db="EMBL/GenBank/DDBJ databases">
        <authorList>
            <person name="Alioto T."/>
            <person name="Alioto T."/>
            <person name="Gomez Garrido J."/>
        </authorList>
    </citation>
    <scope>NUCLEOTIDE SEQUENCE</scope>
    <source>
        <strain evidence="8">A484AB</strain>
    </source>
</reference>
<dbReference type="InterPro" id="IPR021980">
    <property type="entry name" value="PHTF1/2_N"/>
</dbReference>